<keyword evidence="7" id="KW-0325">Glycoprotein</keyword>
<organism evidence="11 12">
    <name type="scientific">Iphiclides podalirius</name>
    <name type="common">scarce swallowtail</name>
    <dbReference type="NCBI Taxonomy" id="110791"/>
    <lineage>
        <taxon>Eukaryota</taxon>
        <taxon>Metazoa</taxon>
        <taxon>Ecdysozoa</taxon>
        <taxon>Arthropoda</taxon>
        <taxon>Hexapoda</taxon>
        <taxon>Insecta</taxon>
        <taxon>Pterygota</taxon>
        <taxon>Neoptera</taxon>
        <taxon>Endopterygota</taxon>
        <taxon>Lepidoptera</taxon>
        <taxon>Glossata</taxon>
        <taxon>Ditrysia</taxon>
        <taxon>Papilionoidea</taxon>
        <taxon>Papilionidae</taxon>
        <taxon>Papilioninae</taxon>
        <taxon>Iphiclides</taxon>
    </lineage>
</organism>
<keyword evidence="3 9" id="KW-0812">Transmembrane</keyword>
<keyword evidence="12" id="KW-1185">Reference proteome</keyword>
<evidence type="ECO:0000256" key="3">
    <source>
        <dbReference type="ARBA" id="ARBA00022692"/>
    </source>
</evidence>
<evidence type="ECO:0000256" key="9">
    <source>
        <dbReference type="SAM" id="Phobius"/>
    </source>
</evidence>
<feature type="compositionally biased region" description="Basic and acidic residues" evidence="8">
    <location>
        <begin position="166"/>
        <end position="175"/>
    </location>
</feature>
<feature type="compositionally biased region" description="Polar residues" evidence="8">
    <location>
        <begin position="155"/>
        <end position="164"/>
    </location>
</feature>
<accession>A0ABN8I3A9</accession>
<feature type="signal peptide" evidence="10">
    <location>
        <begin position="1"/>
        <end position="17"/>
    </location>
</feature>
<feature type="compositionally biased region" description="Basic and acidic residues" evidence="8">
    <location>
        <begin position="136"/>
        <end position="150"/>
    </location>
</feature>
<sequence length="219" mass="24083">MKKVVLICLLSLSLCLGKPADEQVPAKSQQQNDTAIDPKITISTETSQVSSIATTTEQKAVPKTISNDTPSTETTPSPNETKINGTQPTSDENKTKKDMEPQKKEEKKVEPPKETNSTTEVKPITDNKEISNNTSKPEETTKPEKKEEKGIVITTEKSGTTVKPTESPKKEDDKPVLQARGFDGPSFIGGIILTLGLLAISFMGFKYYKNQTERNYHTL</sequence>
<evidence type="ECO:0000256" key="10">
    <source>
        <dbReference type="SAM" id="SignalP"/>
    </source>
</evidence>
<keyword evidence="5 9" id="KW-1133">Transmembrane helix</keyword>
<protein>
    <recommendedName>
        <fullName evidence="13">Sialomucin core protein 24</fullName>
    </recommendedName>
</protein>
<dbReference type="InterPro" id="IPR007947">
    <property type="entry name" value="CD164_MGC24"/>
</dbReference>
<feature type="transmembrane region" description="Helical" evidence="9">
    <location>
        <begin position="187"/>
        <end position="208"/>
    </location>
</feature>
<feature type="region of interest" description="Disordered" evidence="8">
    <location>
        <begin position="22"/>
        <end position="177"/>
    </location>
</feature>
<feature type="chain" id="PRO_5045078173" description="Sialomucin core protein 24" evidence="10">
    <location>
        <begin position="18"/>
        <end position="219"/>
    </location>
</feature>
<dbReference type="Pfam" id="PF05283">
    <property type="entry name" value="MGC-24"/>
    <property type="match status" value="1"/>
</dbReference>
<feature type="compositionally biased region" description="Basic and acidic residues" evidence="8">
    <location>
        <begin position="91"/>
        <end position="113"/>
    </location>
</feature>
<evidence type="ECO:0000313" key="11">
    <source>
        <dbReference type="EMBL" id="CAH2047766.1"/>
    </source>
</evidence>
<feature type="compositionally biased region" description="Low complexity" evidence="8">
    <location>
        <begin position="66"/>
        <end position="81"/>
    </location>
</feature>
<evidence type="ECO:0000256" key="6">
    <source>
        <dbReference type="ARBA" id="ARBA00023136"/>
    </source>
</evidence>
<evidence type="ECO:0008006" key="13">
    <source>
        <dbReference type="Google" id="ProtNLM"/>
    </source>
</evidence>
<evidence type="ECO:0000313" key="12">
    <source>
        <dbReference type="Proteomes" id="UP000837857"/>
    </source>
</evidence>
<evidence type="ECO:0000256" key="5">
    <source>
        <dbReference type="ARBA" id="ARBA00022989"/>
    </source>
</evidence>
<reference evidence="11" key="1">
    <citation type="submission" date="2022-03" db="EMBL/GenBank/DDBJ databases">
        <authorList>
            <person name="Martin H S."/>
        </authorList>
    </citation>
    <scope>NUCLEOTIDE SEQUENCE</scope>
</reference>
<dbReference type="PANTHER" id="PTHR11337:SF8">
    <property type="entry name" value="VISGUN, ISOFORM E"/>
    <property type="match status" value="1"/>
</dbReference>
<name>A0ABN8I3A9_9NEOP</name>
<dbReference type="EMBL" id="OW152829">
    <property type="protein sequence ID" value="CAH2047766.1"/>
    <property type="molecule type" value="Genomic_DNA"/>
</dbReference>
<evidence type="ECO:0000256" key="7">
    <source>
        <dbReference type="ARBA" id="ARBA00023180"/>
    </source>
</evidence>
<evidence type="ECO:0000256" key="2">
    <source>
        <dbReference type="ARBA" id="ARBA00005341"/>
    </source>
</evidence>
<keyword evidence="6 9" id="KW-0472">Membrane</keyword>
<evidence type="ECO:0000256" key="4">
    <source>
        <dbReference type="ARBA" id="ARBA00022729"/>
    </source>
</evidence>
<dbReference type="PANTHER" id="PTHR11337">
    <property type="entry name" value="MUCIN/PORIMIN"/>
    <property type="match status" value="1"/>
</dbReference>
<evidence type="ECO:0000256" key="1">
    <source>
        <dbReference type="ARBA" id="ARBA00004479"/>
    </source>
</evidence>
<gene>
    <name evidence="11" type="ORF">IPOD504_LOCUS5927</name>
</gene>
<evidence type="ECO:0000256" key="8">
    <source>
        <dbReference type="SAM" id="MobiDB-lite"/>
    </source>
</evidence>
<comment type="subcellular location">
    <subcellularLocation>
        <location evidence="1">Membrane</location>
        <topology evidence="1">Single-pass type I membrane protein</topology>
    </subcellularLocation>
</comment>
<comment type="similarity">
    <text evidence="2">Belongs to the CD164 family.</text>
</comment>
<feature type="compositionally biased region" description="Polar residues" evidence="8">
    <location>
        <begin position="41"/>
        <end position="58"/>
    </location>
</feature>
<proteinExistence type="inferred from homology"/>
<feature type="non-terminal residue" evidence="11">
    <location>
        <position position="219"/>
    </location>
</feature>
<dbReference type="Proteomes" id="UP000837857">
    <property type="component" value="Chromosome 17"/>
</dbReference>
<keyword evidence="4 10" id="KW-0732">Signal</keyword>